<accession>A0AAV9AF18</accession>
<gene>
    <name evidence="1" type="ORF">QJS04_geneDACA000986</name>
</gene>
<evidence type="ECO:0000313" key="2">
    <source>
        <dbReference type="Proteomes" id="UP001179952"/>
    </source>
</evidence>
<name>A0AAV9AF18_ACOGR</name>
<reference evidence="1" key="1">
    <citation type="journal article" date="2023" name="Nat. Commun.">
        <title>Diploid and tetraploid genomes of Acorus and the evolution of monocots.</title>
        <authorList>
            <person name="Ma L."/>
            <person name="Liu K.W."/>
            <person name="Li Z."/>
            <person name="Hsiao Y.Y."/>
            <person name="Qi Y."/>
            <person name="Fu T."/>
            <person name="Tang G.D."/>
            <person name="Zhang D."/>
            <person name="Sun W.H."/>
            <person name="Liu D.K."/>
            <person name="Li Y."/>
            <person name="Chen G.Z."/>
            <person name="Liu X.D."/>
            <person name="Liao X.Y."/>
            <person name="Jiang Y.T."/>
            <person name="Yu X."/>
            <person name="Hao Y."/>
            <person name="Huang J."/>
            <person name="Zhao X.W."/>
            <person name="Ke S."/>
            <person name="Chen Y.Y."/>
            <person name="Wu W.L."/>
            <person name="Hsu J.L."/>
            <person name="Lin Y.F."/>
            <person name="Huang M.D."/>
            <person name="Li C.Y."/>
            <person name="Huang L."/>
            <person name="Wang Z.W."/>
            <person name="Zhao X."/>
            <person name="Zhong W.Y."/>
            <person name="Peng D.H."/>
            <person name="Ahmad S."/>
            <person name="Lan S."/>
            <person name="Zhang J.S."/>
            <person name="Tsai W.C."/>
            <person name="Van de Peer Y."/>
            <person name="Liu Z.J."/>
        </authorList>
    </citation>
    <scope>NUCLEOTIDE SEQUENCE</scope>
    <source>
        <strain evidence="1">SCP</strain>
    </source>
</reference>
<dbReference type="Proteomes" id="UP001179952">
    <property type="component" value="Unassembled WGS sequence"/>
</dbReference>
<dbReference type="EMBL" id="JAUJYN010000010">
    <property type="protein sequence ID" value="KAK1262736.1"/>
    <property type="molecule type" value="Genomic_DNA"/>
</dbReference>
<dbReference type="AlphaFoldDB" id="A0AAV9AF18"/>
<proteinExistence type="predicted"/>
<sequence length="84" mass="9677">MKANVNFTPEINDIENLKAAEIKVRRKAEAKARRKLEANIKARRKTKGYVNLKELQSSITALYNRLCYEKLAPLSYLNAKELLV</sequence>
<keyword evidence="2" id="KW-1185">Reference proteome</keyword>
<reference evidence="1" key="2">
    <citation type="submission" date="2023-06" db="EMBL/GenBank/DDBJ databases">
        <authorList>
            <person name="Ma L."/>
            <person name="Liu K.-W."/>
            <person name="Li Z."/>
            <person name="Hsiao Y.-Y."/>
            <person name="Qi Y."/>
            <person name="Fu T."/>
            <person name="Tang G."/>
            <person name="Zhang D."/>
            <person name="Sun W.-H."/>
            <person name="Liu D.-K."/>
            <person name="Li Y."/>
            <person name="Chen G.-Z."/>
            <person name="Liu X.-D."/>
            <person name="Liao X.-Y."/>
            <person name="Jiang Y.-T."/>
            <person name="Yu X."/>
            <person name="Hao Y."/>
            <person name="Huang J."/>
            <person name="Zhao X.-W."/>
            <person name="Ke S."/>
            <person name="Chen Y.-Y."/>
            <person name="Wu W.-L."/>
            <person name="Hsu J.-L."/>
            <person name="Lin Y.-F."/>
            <person name="Huang M.-D."/>
            <person name="Li C.-Y."/>
            <person name="Huang L."/>
            <person name="Wang Z.-W."/>
            <person name="Zhao X."/>
            <person name="Zhong W.-Y."/>
            <person name="Peng D.-H."/>
            <person name="Ahmad S."/>
            <person name="Lan S."/>
            <person name="Zhang J.-S."/>
            <person name="Tsai W.-C."/>
            <person name="Van De Peer Y."/>
            <person name="Liu Z.-J."/>
        </authorList>
    </citation>
    <scope>NUCLEOTIDE SEQUENCE</scope>
    <source>
        <strain evidence="1">SCP</strain>
        <tissue evidence="1">Leaves</tissue>
    </source>
</reference>
<comment type="caution">
    <text evidence="1">The sequence shown here is derived from an EMBL/GenBank/DDBJ whole genome shotgun (WGS) entry which is preliminary data.</text>
</comment>
<protein>
    <submittedName>
        <fullName evidence="1">Uncharacterized protein</fullName>
    </submittedName>
</protein>
<evidence type="ECO:0000313" key="1">
    <source>
        <dbReference type="EMBL" id="KAK1262736.1"/>
    </source>
</evidence>
<organism evidence="1 2">
    <name type="scientific">Acorus gramineus</name>
    <name type="common">Dwarf sweet flag</name>
    <dbReference type="NCBI Taxonomy" id="55184"/>
    <lineage>
        <taxon>Eukaryota</taxon>
        <taxon>Viridiplantae</taxon>
        <taxon>Streptophyta</taxon>
        <taxon>Embryophyta</taxon>
        <taxon>Tracheophyta</taxon>
        <taxon>Spermatophyta</taxon>
        <taxon>Magnoliopsida</taxon>
        <taxon>Liliopsida</taxon>
        <taxon>Acoraceae</taxon>
        <taxon>Acorus</taxon>
    </lineage>
</organism>